<dbReference type="GO" id="GO:0012505">
    <property type="term" value="C:endomembrane system"/>
    <property type="evidence" value="ECO:0007669"/>
    <property type="project" value="UniProtKB-SubCell"/>
</dbReference>
<sequence length="174" mass="20055">MPILFSAIALSRVVLEKFATCDGNFEDIAEEVVSKIPVCDNKLTYSHGRYLLHYIKEVECVFFCITDRTCQRSRAFFFLNEIRRQYEKNGSDIAKILAHEMYRYNEDYGTIVIRSGELEELNSIGVESSECILGEKMLFVENDHNLRYTTTSYTDAPQTVEVSEDDLLTQSNDC</sequence>
<evidence type="ECO:0000313" key="6">
    <source>
        <dbReference type="EMBL" id="CAK1551680.1"/>
    </source>
</evidence>
<keyword evidence="4" id="KW-0732">Signal</keyword>
<feature type="signal peptide" evidence="4">
    <location>
        <begin position="1"/>
        <end position="15"/>
    </location>
</feature>
<dbReference type="EMBL" id="CAVLEF010000132">
    <property type="protein sequence ID" value="CAK1551680.1"/>
    <property type="molecule type" value="Genomic_DNA"/>
</dbReference>
<protein>
    <recommendedName>
        <fullName evidence="5">Longin domain-containing protein</fullName>
    </recommendedName>
</protein>
<accession>A0AAV1JSI6</accession>
<keyword evidence="7" id="KW-1185">Reference proteome</keyword>
<dbReference type="Proteomes" id="UP001497472">
    <property type="component" value="Unassembled WGS sequence"/>
</dbReference>
<dbReference type="CDD" id="cd14824">
    <property type="entry name" value="Longin"/>
    <property type="match status" value="1"/>
</dbReference>
<feature type="chain" id="PRO_5043751723" description="Longin domain-containing protein" evidence="4">
    <location>
        <begin position="16"/>
        <end position="174"/>
    </location>
</feature>
<organism evidence="6 7">
    <name type="scientific">Leptosia nina</name>
    <dbReference type="NCBI Taxonomy" id="320188"/>
    <lineage>
        <taxon>Eukaryota</taxon>
        <taxon>Metazoa</taxon>
        <taxon>Ecdysozoa</taxon>
        <taxon>Arthropoda</taxon>
        <taxon>Hexapoda</taxon>
        <taxon>Insecta</taxon>
        <taxon>Pterygota</taxon>
        <taxon>Neoptera</taxon>
        <taxon>Endopterygota</taxon>
        <taxon>Lepidoptera</taxon>
        <taxon>Glossata</taxon>
        <taxon>Ditrysia</taxon>
        <taxon>Papilionoidea</taxon>
        <taxon>Pieridae</taxon>
        <taxon>Pierinae</taxon>
        <taxon>Leptosia</taxon>
    </lineage>
</organism>
<evidence type="ECO:0000256" key="3">
    <source>
        <dbReference type="ARBA" id="ARBA00046280"/>
    </source>
</evidence>
<feature type="domain" description="Longin" evidence="5">
    <location>
        <begin position="9"/>
        <end position="112"/>
    </location>
</feature>
<dbReference type="GO" id="GO:0006906">
    <property type="term" value="P:vesicle fusion"/>
    <property type="evidence" value="ECO:0007669"/>
    <property type="project" value="TreeGrafter"/>
</dbReference>
<dbReference type="PANTHER" id="PTHR21136:SF179">
    <property type="entry name" value="VESICLE ASSOCIATED MEMBRANE PROTEIN 7-RELATED"/>
    <property type="match status" value="1"/>
</dbReference>
<dbReference type="SUPFAM" id="SSF64356">
    <property type="entry name" value="SNARE-like"/>
    <property type="match status" value="1"/>
</dbReference>
<name>A0AAV1JSI6_9NEOP</name>
<dbReference type="GO" id="GO:0031201">
    <property type="term" value="C:SNARE complex"/>
    <property type="evidence" value="ECO:0007669"/>
    <property type="project" value="TreeGrafter"/>
</dbReference>
<comment type="similarity">
    <text evidence="1">Belongs to the synaptobrevin family.</text>
</comment>
<reference evidence="6 7" key="1">
    <citation type="submission" date="2023-11" db="EMBL/GenBank/DDBJ databases">
        <authorList>
            <person name="Okamura Y."/>
        </authorList>
    </citation>
    <scope>NUCLEOTIDE SEQUENCE [LARGE SCALE GENOMIC DNA]</scope>
</reference>
<dbReference type="InterPro" id="IPR010908">
    <property type="entry name" value="Longin_dom"/>
</dbReference>
<evidence type="ECO:0000313" key="7">
    <source>
        <dbReference type="Proteomes" id="UP001497472"/>
    </source>
</evidence>
<dbReference type="Gene3D" id="3.30.450.50">
    <property type="entry name" value="Longin domain"/>
    <property type="match status" value="1"/>
</dbReference>
<gene>
    <name evidence="6" type="ORF">LNINA_LOCUS10794</name>
</gene>
<comment type="caution">
    <text evidence="6">The sequence shown here is derived from an EMBL/GenBank/DDBJ whole genome shotgun (WGS) entry which is preliminary data.</text>
</comment>
<dbReference type="InterPro" id="IPR011012">
    <property type="entry name" value="Longin-like_dom_sf"/>
</dbReference>
<dbReference type="Pfam" id="PF13774">
    <property type="entry name" value="Longin"/>
    <property type="match status" value="1"/>
</dbReference>
<evidence type="ECO:0000259" key="5">
    <source>
        <dbReference type="PROSITE" id="PS50859"/>
    </source>
</evidence>
<keyword evidence="2" id="KW-0472">Membrane</keyword>
<dbReference type="AlphaFoldDB" id="A0AAV1JSI6"/>
<evidence type="ECO:0000256" key="2">
    <source>
        <dbReference type="ARBA" id="ARBA00023136"/>
    </source>
</evidence>
<dbReference type="SMART" id="SM01270">
    <property type="entry name" value="Longin"/>
    <property type="match status" value="1"/>
</dbReference>
<evidence type="ECO:0000256" key="1">
    <source>
        <dbReference type="ARBA" id="ARBA00008025"/>
    </source>
</evidence>
<dbReference type="InterPro" id="IPR051097">
    <property type="entry name" value="Synaptobrevin-like_transport"/>
</dbReference>
<dbReference type="GO" id="GO:0000149">
    <property type="term" value="F:SNARE binding"/>
    <property type="evidence" value="ECO:0007669"/>
    <property type="project" value="TreeGrafter"/>
</dbReference>
<proteinExistence type="inferred from homology"/>
<dbReference type="GO" id="GO:0005484">
    <property type="term" value="F:SNAP receptor activity"/>
    <property type="evidence" value="ECO:0007669"/>
    <property type="project" value="TreeGrafter"/>
</dbReference>
<evidence type="ECO:0000256" key="4">
    <source>
        <dbReference type="SAM" id="SignalP"/>
    </source>
</evidence>
<dbReference type="PROSITE" id="PS50859">
    <property type="entry name" value="LONGIN"/>
    <property type="match status" value="1"/>
</dbReference>
<dbReference type="PANTHER" id="PTHR21136">
    <property type="entry name" value="SNARE PROTEINS"/>
    <property type="match status" value="1"/>
</dbReference>
<comment type="subcellular location">
    <subcellularLocation>
        <location evidence="3">Endomembrane system</location>
        <topology evidence="3">Single-pass type IV membrane protein</topology>
    </subcellularLocation>
</comment>
<dbReference type="GO" id="GO:0006887">
    <property type="term" value="P:exocytosis"/>
    <property type="evidence" value="ECO:0007669"/>
    <property type="project" value="TreeGrafter"/>
</dbReference>